<evidence type="ECO:0000313" key="1">
    <source>
        <dbReference type="EMBL" id="KKL89516.1"/>
    </source>
</evidence>
<feature type="non-terminal residue" evidence="1">
    <location>
        <position position="1"/>
    </location>
</feature>
<protein>
    <submittedName>
        <fullName evidence="1">Uncharacterized protein</fullName>
    </submittedName>
</protein>
<proteinExistence type="predicted"/>
<accession>A0A0F9GG10</accession>
<organism evidence="1">
    <name type="scientific">marine sediment metagenome</name>
    <dbReference type="NCBI Taxonomy" id="412755"/>
    <lineage>
        <taxon>unclassified sequences</taxon>
        <taxon>metagenomes</taxon>
        <taxon>ecological metagenomes</taxon>
    </lineage>
</organism>
<reference evidence="1" key="1">
    <citation type="journal article" date="2015" name="Nature">
        <title>Complex archaea that bridge the gap between prokaryotes and eukaryotes.</title>
        <authorList>
            <person name="Spang A."/>
            <person name="Saw J.H."/>
            <person name="Jorgensen S.L."/>
            <person name="Zaremba-Niedzwiedzka K."/>
            <person name="Martijn J."/>
            <person name="Lind A.E."/>
            <person name="van Eijk R."/>
            <person name="Schleper C."/>
            <person name="Guy L."/>
            <person name="Ettema T.J."/>
        </authorList>
    </citation>
    <scope>NUCLEOTIDE SEQUENCE</scope>
</reference>
<sequence>WTCVRWKADGGYNNLSKGNTKTRENARKEVVWFSPHCLTQRLGLLGRPLDKGRR</sequence>
<gene>
    <name evidence="1" type="ORF">LCGC14_1913950</name>
</gene>
<dbReference type="AlphaFoldDB" id="A0A0F9GG10"/>
<comment type="caution">
    <text evidence="1">The sequence shown here is derived from an EMBL/GenBank/DDBJ whole genome shotgun (WGS) entry which is preliminary data.</text>
</comment>
<name>A0A0F9GG10_9ZZZZ</name>
<dbReference type="EMBL" id="LAZR01020264">
    <property type="protein sequence ID" value="KKL89516.1"/>
    <property type="molecule type" value="Genomic_DNA"/>
</dbReference>